<accession>A0ABW3RTY5</accession>
<protein>
    <submittedName>
        <fullName evidence="1">AAA family ATPase</fullName>
    </submittedName>
</protein>
<dbReference type="Proteomes" id="UP001597262">
    <property type="component" value="Unassembled WGS sequence"/>
</dbReference>
<dbReference type="RefSeq" id="WP_379317786.1">
    <property type="nucleotide sequence ID" value="NZ_JBHTLM010000003.1"/>
</dbReference>
<dbReference type="EMBL" id="JBHTLM010000003">
    <property type="protein sequence ID" value="MFD1175938.1"/>
    <property type="molecule type" value="Genomic_DNA"/>
</dbReference>
<keyword evidence="2" id="KW-1185">Reference proteome</keyword>
<dbReference type="Pfam" id="PF13671">
    <property type="entry name" value="AAA_33"/>
    <property type="match status" value="1"/>
</dbReference>
<comment type="caution">
    <text evidence="1">The sequence shown here is derived from an EMBL/GenBank/DDBJ whole genome shotgun (WGS) entry which is preliminary data.</text>
</comment>
<evidence type="ECO:0000313" key="2">
    <source>
        <dbReference type="Proteomes" id="UP001597262"/>
    </source>
</evidence>
<dbReference type="SUPFAM" id="SSF52540">
    <property type="entry name" value="P-loop containing nucleoside triphosphate hydrolases"/>
    <property type="match status" value="1"/>
</dbReference>
<proteinExistence type="predicted"/>
<gene>
    <name evidence="1" type="ORF">ACFQ3W_06405</name>
</gene>
<name>A0ABW3RTY5_9BACL</name>
<dbReference type="InterPro" id="IPR027417">
    <property type="entry name" value="P-loop_NTPase"/>
</dbReference>
<reference evidence="2" key="1">
    <citation type="journal article" date="2019" name="Int. J. Syst. Evol. Microbiol.">
        <title>The Global Catalogue of Microorganisms (GCM) 10K type strain sequencing project: providing services to taxonomists for standard genome sequencing and annotation.</title>
        <authorList>
            <consortium name="The Broad Institute Genomics Platform"/>
            <consortium name="The Broad Institute Genome Sequencing Center for Infectious Disease"/>
            <person name="Wu L."/>
            <person name="Ma J."/>
        </authorList>
    </citation>
    <scope>NUCLEOTIDE SEQUENCE [LARGE SCALE GENOMIC DNA]</scope>
    <source>
        <strain evidence="2">CCUG 59189</strain>
    </source>
</reference>
<dbReference type="Gene3D" id="3.40.50.300">
    <property type="entry name" value="P-loop containing nucleotide triphosphate hydrolases"/>
    <property type="match status" value="1"/>
</dbReference>
<organism evidence="1 2">
    <name type="scientific">Paenibacillus puldeungensis</name>
    <dbReference type="NCBI Taxonomy" id="696536"/>
    <lineage>
        <taxon>Bacteria</taxon>
        <taxon>Bacillati</taxon>
        <taxon>Bacillota</taxon>
        <taxon>Bacilli</taxon>
        <taxon>Bacillales</taxon>
        <taxon>Paenibacillaceae</taxon>
        <taxon>Paenibacillus</taxon>
    </lineage>
</organism>
<sequence>MIIWINGAFGAGKTTLAYELNRRIPNSFVYDPENVGYFIRKNAPKSILKEDFQDHVIWREINFSMLQTIDNDFSDTIIVPMTIVNPQYFNEIILRLRTNGAEVHHFTLLANRETLLRRLKSRGDGKNSWPAKQIDRCIASLSQDTFKIHIQTDNLKLEEIMDRVAKECNIELQSDNRGHLRKRIDRLITKIKHIRI</sequence>
<evidence type="ECO:0000313" key="1">
    <source>
        <dbReference type="EMBL" id="MFD1175938.1"/>
    </source>
</evidence>